<evidence type="ECO:0000256" key="1">
    <source>
        <dbReference type="ARBA" id="ARBA00004141"/>
    </source>
</evidence>
<keyword evidence="4 6" id="KW-1133">Transmembrane helix</keyword>
<dbReference type="EMBL" id="HBJA01125662">
    <property type="protein sequence ID" value="CAE0831990.1"/>
    <property type="molecule type" value="Transcribed_RNA"/>
</dbReference>
<evidence type="ECO:0000256" key="3">
    <source>
        <dbReference type="ARBA" id="ARBA00022692"/>
    </source>
</evidence>
<proteinExistence type="inferred from homology"/>
<evidence type="ECO:0000256" key="7">
    <source>
        <dbReference type="SAM" id="MobiDB-lite"/>
    </source>
</evidence>
<feature type="compositionally biased region" description="Low complexity" evidence="7">
    <location>
        <begin position="9"/>
        <end position="18"/>
    </location>
</feature>
<dbReference type="GO" id="GO:0031267">
    <property type="term" value="F:small GTPase binding"/>
    <property type="evidence" value="ECO:0007669"/>
    <property type="project" value="InterPro"/>
</dbReference>
<feature type="region of interest" description="Disordered" evidence="7">
    <location>
        <begin position="1"/>
        <end position="70"/>
    </location>
</feature>
<evidence type="ECO:0000256" key="2">
    <source>
        <dbReference type="ARBA" id="ARBA00010596"/>
    </source>
</evidence>
<organism evidence="9">
    <name type="scientific">Eutreptiella gymnastica</name>
    <dbReference type="NCBI Taxonomy" id="73025"/>
    <lineage>
        <taxon>Eukaryota</taxon>
        <taxon>Discoba</taxon>
        <taxon>Euglenozoa</taxon>
        <taxon>Euglenida</taxon>
        <taxon>Spirocuta</taxon>
        <taxon>Euglenophyceae</taxon>
        <taxon>Eutreptiales</taxon>
        <taxon>Eutreptiaceae</taxon>
        <taxon>Eutreptiella</taxon>
    </lineage>
</organism>
<feature type="transmembrane region" description="Helical" evidence="6">
    <location>
        <begin position="197"/>
        <end position="220"/>
    </location>
</feature>
<dbReference type="GO" id="GO:0016192">
    <property type="term" value="P:vesicle-mediated transport"/>
    <property type="evidence" value="ECO:0007669"/>
    <property type="project" value="InterPro"/>
</dbReference>
<keyword evidence="3 6" id="KW-0812">Transmembrane</keyword>
<evidence type="ECO:0000256" key="6">
    <source>
        <dbReference type="RuleBase" id="RU361264"/>
    </source>
</evidence>
<dbReference type="PANTHER" id="PTHR12822">
    <property type="entry name" value="PROTEIN YIPF"/>
    <property type="match status" value="1"/>
</dbReference>
<comment type="similarity">
    <text evidence="2 6">Belongs to the YIP1 family.</text>
</comment>
<dbReference type="AlphaFoldDB" id="A0A7S4GC81"/>
<comment type="caution">
    <text evidence="6">Lacks conserved residue(s) required for the propagation of feature annotation.</text>
</comment>
<dbReference type="Pfam" id="PF04893">
    <property type="entry name" value="Yip1"/>
    <property type="match status" value="1"/>
</dbReference>
<evidence type="ECO:0000259" key="8">
    <source>
        <dbReference type="Pfam" id="PF04893"/>
    </source>
</evidence>
<feature type="compositionally biased region" description="Pro residues" evidence="7">
    <location>
        <begin position="19"/>
        <end position="40"/>
    </location>
</feature>
<protein>
    <recommendedName>
        <fullName evidence="6">Protein YIPF</fullName>
    </recommendedName>
</protein>
<evidence type="ECO:0000256" key="5">
    <source>
        <dbReference type="ARBA" id="ARBA00023136"/>
    </source>
</evidence>
<feature type="transmembrane region" description="Helical" evidence="6">
    <location>
        <begin position="262"/>
        <end position="284"/>
    </location>
</feature>
<gene>
    <name evidence="9" type="ORF">EGYM00163_LOCUS43272</name>
</gene>
<sequence>MQDTSWHSAPLGPLGAPAPVSPFDPPPQTVPTYAAPPYPSGAPSGGAPMTPPIPQAPSQPPQQTEAPRSIHQVVESTRAFWTIQFWQQFFDVDAIDVQSRITSSLWPFKPPQYLEAKNFSYAAFTADPEVVGRTPDIVASPADSPSGEQPRTNTNADLYGPTWIACTLWLMIAVVAQLTREFNCEKGSTDKACQSGWMGPVVAAAGVIFGYQLAVPFVLWLGMKWKDVPVSLVDTICLYGYSLFVFIPTSLICLVPWSIVQWLAMLIAFIISVSNIVFNLFGIWKRHLVSKWFSIVLFGCIFLHFVLCASFKLQFFTSLTHHKKAADIPPAVPAVSPAVPTVAAVGPKASPDMTPKPSPKA</sequence>
<dbReference type="InterPro" id="IPR006977">
    <property type="entry name" value="Yip1_dom"/>
</dbReference>
<dbReference type="GO" id="GO:0000139">
    <property type="term" value="C:Golgi membrane"/>
    <property type="evidence" value="ECO:0007669"/>
    <property type="project" value="UniProtKB-SubCell"/>
</dbReference>
<accession>A0A7S4GC81</accession>
<keyword evidence="5 6" id="KW-0472">Membrane</keyword>
<dbReference type="InterPro" id="IPR039765">
    <property type="entry name" value="Yip5/YIPF1/YIPF2"/>
</dbReference>
<feature type="transmembrane region" description="Helical" evidence="6">
    <location>
        <begin position="290"/>
        <end position="313"/>
    </location>
</feature>
<feature type="compositionally biased region" description="Pro residues" evidence="7">
    <location>
        <begin position="49"/>
        <end position="60"/>
    </location>
</feature>
<dbReference type="PANTHER" id="PTHR12822:SF2">
    <property type="entry name" value="PROTEIN YIPF"/>
    <property type="match status" value="1"/>
</dbReference>
<evidence type="ECO:0000313" key="9">
    <source>
        <dbReference type="EMBL" id="CAE0831990.1"/>
    </source>
</evidence>
<comment type="subcellular location">
    <subcellularLocation>
        <location evidence="6">Golgi apparatus membrane</location>
        <topology evidence="6">Multi-pass membrane protein</topology>
    </subcellularLocation>
    <subcellularLocation>
        <location evidence="1">Membrane</location>
        <topology evidence="1">Multi-pass membrane protein</topology>
    </subcellularLocation>
</comment>
<feature type="transmembrane region" description="Helical" evidence="6">
    <location>
        <begin position="232"/>
        <end position="255"/>
    </location>
</feature>
<evidence type="ECO:0000256" key="4">
    <source>
        <dbReference type="ARBA" id="ARBA00022989"/>
    </source>
</evidence>
<name>A0A7S4GC81_9EUGL</name>
<reference evidence="9" key="1">
    <citation type="submission" date="2021-01" db="EMBL/GenBank/DDBJ databases">
        <authorList>
            <person name="Corre E."/>
            <person name="Pelletier E."/>
            <person name="Niang G."/>
            <person name="Scheremetjew M."/>
            <person name="Finn R."/>
            <person name="Kale V."/>
            <person name="Holt S."/>
            <person name="Cochrane G."/>
            <person name="Meng A."/>
            <person name="Brown T."/>
            <person name="Cohen L."/>
        </authorList>
    </citation>
    <scope>NUCLEOTIDE SEQUENCE</scope>
    <source>
        <strain evidence="9">CCMP1594</strain>
    </source>
</reference>
<feature type="domain" description="Yip1" evidence="8">
    <location>
        <begin position="151"/>
        <end position="307"/>
    </location>
</feature>